<dbReference type="AlphaFoldDB" id="A0AAW1P3H2"/>
<accession>A0AAW1P3H2</accession>
<comment type="caution">
    <text evidence="2">The sequence shown here is derived from an EMBL/GenBank/DDBJ whole genome shotgun (WGS) entry which is preliminary data.</text>
</comment>
<feature type="transmembrane region" description="Helical" evidence="1">
    <location>
        <begin position="551"/>
        <end position="573"/>
    </location>
</feature>
<proteinExistence type="predicted"/>
<sequence length="587" mass="60902">MLCAPQCWNTIPSNEYPQDLTLSTNPDLPPSLIGLFPNSTVSCNGAEYAVFSIGPGPSTLYGASDPTLIGSASTQNITYTSCPGGQFISQWDLRGFNNKEGLASLGARCTDGTLLTPVPTIPDDTAPLNFGFDVYQIQNSPVGWNIFDALAFDGDAADQTPYLDFLGVGGAEGKALQCPQWDSGPCDECFFGPPVMAARAIGYQASALSSGGVTLLNVLCAFPCTGYQPPDSPERYIKNTFISSWSFRTDQYTTAASNGSVTTSLIGSLSGSCSDGSSLSAATRQSQNGIPGAWINGSTQTDATESTLGYSSFELTPLTQQVLTGFIGYDNNIVQNEILACPTGYIAIGYSALSSFFGIPYLDIICGPVVPATCQAGAPGTGTVSTLGNNGNPFLYTSSSGGPSWTNYAPGAPSVGSSVAYVVPPPPNAPGDSINGALLSPSETILEVVIALTGPNLRLLEVQAPTRQLLQMATNVTEYNIVGIICRSSKELFVFAETLAAAINNGTFSRILAQYNITASAILESTKARTTLSAVDTPSSPGSSELSGGDIAGIVVGSVVGALLVTVAAYCAVRHCRRRQAICAGMS</sequence>
<protein>
    <recommendedName>
        <fullName evidence="4">Solute-binding protein family 3/N-terminal domain-containing protein</fullName>
    </recommendedName>
</protein>
<keyword evidence="1" id="KW-1133">Transmembrane helix</keyword>
<evidence type="ECO:0000313" key="3">
    <source>
        <dbReference type="Proteomes" id="UP001465755"/>
    </source>
</evidence>
<evidence type="ECO:0008006" key="4">
    <source>
        <dbReference type="Google" id="ProtNLM"/>
    </source>
</evidence>
<keyword evidence="1" id="KW-0812">Transmembrane</keyword>
<evidence type="ECO:0000256" key="1">
    <source>
        <dbReference type="SAM" id="Phobius"/>
    </source>
</evidence>
<dbReference type="Proteomes" id="UP001465755">
    <property type="component" value="Unassembled WGS sequence"/>
</dbReference>
<name>A0AAW1P3H2_9CHLO</name>
<keyword evidence="3" id="KW-1185">Reference proteome</keyword>
<organism evidence="2 3">
    <name type="scientific">Symbiochloris irregularis</name>
    <dbReference type="NCBI Taxonomy" id="706552"/>
    <lineage>
        <taxon>Eukaryota</taxon>
        <taxon>Viridiplantae</taxon>
        <taxon>Chlorophyta</taxon>
        <taxon>core chlorophytes</taxon>
        <taxon>Trebouxiophyceae</taxon>
        <taxon>Trebouxiales</taxon>
        <taxon>Trebouxiaceae</taxon>
        <taxon>Symbiochloris</taxon>
    </lineage>
</organism>
<evidence type="ECO:0000313" key="2">
    <source>
        <dbReference type="EMBL" id="KAK9803108.1"/>
    </source>
</evidence>
<reference evidence="2 3" key="1">
    <citation type="journal article" date="2024" name="Nat. Commun.">
        <title>Phylogenomics reveals the evolutionary origins of lichenization in chlorophyte algae.</title>
        <authorList>
            <person name="Puginier C."/>
            <person name="Libourel C."/>
            <person name="Otte J."/>
            <person name="Skaloud P."/>
            <person name="Haon M."/>
            <person name="Grisel S."/>
            <person name="Petersen M."/>
            <person name="Berrin J.G."/>
            <person name="Delaux P.M."/>
            <person name="Dal Grande F."/>
            <person name="Keller J."/>
        </authorList>
    </citation>
    <scope>NUCLEOTIDE SEQUENCE [LARGE SCALE GENOMIC DNA]</scope>
    <source>
        <strain evidence="2 3">SAG 2036</strain>
    </source>
</reference>
<dbReference type="EMBL" id="JALJOQ010000062">
    <property type="protein sequence ID" value="KAK9803108.1"/>
    <property type="molecule type" value="Genomic_DNA"/>
</dbReference>
<gene>
    <name evidence="2" type="ORF">WJX73_005101</name>
</gene>
<keyword evidence="1" id="KW-0472">Membrane</keyword>